<accession>A0A318FL41</accession>
<protein>
    <submittedName>
        <fullName evidence="2">Uncharacterized protein</fullName>
    </submittedName>
</protein>
<dbReference type="RefSeq" id="WP_110274792.1">
    <property type="nucleotide sequence ID" value="NZ_QJJG01000010.1"/>
</dbReference>
<dbReference type="EMBL" id="QJJG01000010">
    <property type="protein sequence ID" value="PXW44096.1"/>
    <property type="molecule type" value="Genomic_DNA"/>
</dbReference>
<evidence type="ECO:0000313" key="2">
    <source>
        <dbReference type="EMBL" id="PXW44096.1"/>
    </source>
</evidence>
<comment type="caution">
    <text evidence="2">The sequence shown here is derived from an EMBL/GenBank/DDBJ whole genome shotgun (WGS) entry which is preliminary data.</text>
</comment>
<dbReference type="Proteomes" id="UP000247485">
    <property type="component" value="Unassembled WGS sequence"/>
</dbReference>
<feature type="transmembrane region" description="Helical" evidence="1">
    <location>
        <begin position="7"/>
        <end position="28"/>
    </location>
</feature>
<organism evidence="2 3">
    <name type="scientific">Klebsiella oxytoca</name>
    <dbReference type="NCBI Taxonomy" id="571"/>
    <lineage>
        <taxon>Bacteria</taxon>
        <taxon>Pseudomonadati</taxon>
        <taxon>Pseudomonadota</taxon>
        <taxon>Gammaproteobacteria</taxon>
        <taxon>Enterobacterales</taxon>
        <taxon>Enterobacteriaceae</taxon>
        <taxon>Klebsiella/Raoultella group</taxon>
        <taxon>Klebsiella</taxon>
    </lineage>
</organism>
<name>A0A318FL41_KLEOX</name>
<evidence type="ECO:0000313" key="3">
    <source>
        <dbReference type="Proteomes" id="UP000247485"/>
    </source>
</evidence>
<dbReference type="AlphaFoldDB" id="A0A318FL41"/>
<evidence type="ECO:0000256" key="1">
    <source>
        <dbReference type="SAM" id="Phobius"/>
    </source>
</evidence>
<keyword evidence="1" id="KW-0472">Membrane</keyword>
<gene>
    <name evidence="2" type="ORF">DET57_110211</name>
</gene>
<reference evidence="2 3" key="1">
    <citation type="submission" date="2018-05" db="EMBL/GenBank/DDBJ databases">
        <title>Freshwater and sediment microbial communities from various areas in North America, analyzing microbe dynamics in response to fracking.</title>
        <authorList>
            <person name="Lamendella R."/>
        </authorList>
    </citation>
    <scope>NUCLEOTIDE SEQUENCE [LARGE SCALE GENOMIC DNA]</scope>
    <source>
        <strain evidence="2 3">67</strain>
    </source>
</reference>
<proteinExistence type="predicted"/>
<keyword evidence="1" id="KW-1133">Transmembrane helix</keyword>
<sequence length="61" mass="7028">MNQVFKLSLLNEVIVAFIKASFLLLLISDEPFGEIMGMIDLLNKFTQLLINDFALIDYFDE</sequence>
<keyword evidence="1" id="KW-0812">Transmembrane</keyword>